<reference evidence="2 3" key="1">
    <citation type="submission" date="2021-01" db="EMBL/GenBank/DDBJ databases">
        <title>WGS of actinomycetes isolated from Thailand.</title>
        <authorList>
            <person name="Thawai C."/>
        </authorList>
    </citation>
    <scope>NUCLEOTIDE SEQUENCE [LARGE SCALE GENOMIC DNA]</scope>
    <source>
        <strain evidence="2 3">CA1R205</strain>
    </source>
</reference>
<dbReference type="Proteomes" id="UP000634229">
    <property type="component" value="Unassembled WGS sequence"/>
</dbReference>
<name>A0ABS1NJH7_9ACTN</name>
<proteinExistence type="predicted"/>
<dbReference type="EMBL" id="JAERRF010000017">
    <property type="protein sequence ID" value="MBL1100164.1"/>
    <property type="molecule type" value="Genomic_DNA"/>
</dbReference>
<evidence type="ECO:0000313" key="3">
    <source>
        <dbReference type="Proteomes" id="UP000634229"/>
    </source>
</evidence>
<dbReference type="RefSeq" id="WP_201877845.1">
    <property type="nucleotide sequence ID" value="NZ_JAERRF010000017.1"/>
</dbReference>
<gene>
    <name evidence="2" type="ORF">JK363_26520</name>
</gene>
<evidence type="ECO:0000256" key="1">
    <source>
        <dbReference type="SAM" id="MobiDB-lite"/>
    </source>
</evidence>
<protein>
    <submittedName>
        <fullName evidence="2">Uncharacterized protein</fullName>
    </submittedName>
</protein>
<comment type="caution">
    <text evidence="2">The sequence shown here is derived from an EMBL/GenBank/DDBJ whole genome shotgun (WGS) entry which is preliminary data.</text>
</comment>
<keyword evidence="3" id="KW-1185">Reference proteome</keyword>
<sequence length="47" mass="5157">MEWIDPRYAELVAAMRTAQAEAEDDATEAGRLQGFIVPDSNPGPLPR</sequence>
<feature type="region of interest" description="Disordered" evidence="1">
    <location>
        <begin position="24"/>
        <end position="47"/>
    </location>
</feature>
<organism evidence="2 3">
    <name type="scientific">Streptomyces coffeae</name>
    <dbReference type="NCBI Taxonomy" id="621382"/>
    <lineage>
        <taxon>Bacteria</taxon>
        <taxon>Bacillati</taxon>
        <taxon>Actinomycetota</taxon>
        <taxon>Actinomycetes</taxon>
        <taxon>Kitasatosporales</taxon>
        <taxon>Streptomycetaceae</taxon>
        <taxon>Streptomyces</taxon>
    </lineage>
</organism>
<evidence type="ECO:0000313" key="2">
    <source>
        <dbReference type="EMBL" id="MBL1100164.1"/>
    </source>
</evidence>
<accession>A0ABS1NJH7</accession>